<reference evidence="3" key="1">
    <citation type="submission" date="2016-10" db="EMBL/GenBank/DDBJ databases">
        <authorList>
            <person name="Varghese N."/>
            <person name="Submissions S."/>
        </authorList>
    </citation>
    <scope>NUCLEOTIDE SEQUENCE [LARGE SCALE GENOMIC DNA]</scope>
    <source>
        <strain evidence="3">CGMCC 1.1761</strain>
    </source>
</reference>
<name>A0A1G4QPG0_9HYPH</name>
<keyword evidence="3" id="KW-1185">Reference proteome</keyword>
<evidence type="ECO:0008006" key="4">
    <source>
        <dbReference type="Google" id="ProtNLM"/>
    </source>
</evidence>
<dbReference type="AlphaFoldDB" id="A0A1G4QPG0"/>
<proteinExistence type="predicted"/>
<protein>
    <recommendedName>
        <fullName evidence="4">Glutelin</fullName>
    </recommendedName>
</protein>
<organism evidence="2 3">
    <name type="scientific">Ancylobacter rudongensis</name>
    <dbReference type="NCBI Taxonomy" id="177413"/>
    <lineage>
        <taxon>Bacteria</taxon>
        <taxon>Pseudomonadati</taxon>
        <taxon>Pseudomonadota</taxon>
        <taxon>Alphaproteobacteria</taxon>
        <taxon>Hyphomicrobiales</taxon>
        <taxon>Xanthobacteraceae</taxon>
        <taxon>Ancylobacter</taxon>
    </lineage>
</organism>
<gene>
    <name evidence="2" type="ORF">SAMN05660859_1338</name>
</gene>
<dbReference type="RefSeq" id="WP_091437089.1">
    <property type="nucleotide sequence ID" value="NZ_FMTP01000001.1"/>
</dbReference>
<feature type="signal peptide" evidence="1">
    <location>
        <begin position="1"/>
        <end position="24"/>
    </location>
</feature>
<evidence type="ECO:0000313" key="2">
    <source>
        <dbReference type="EMBL" id="SCW46347.1"/>
    </source>
</evidence>
<dbReference type="Proteomes" id="UP000198889">
    <property type="component" value="Unassembled WGS sequence"/>
</dbReference>
<sequence>MSYAKFIPATAFALALCGAQPALAAGAFECPKSTLEASQAATIKAALPAGDGLDAPDALDAAVDSLRAKGIGSGLIIDGVITAYCPSVAAQGGLSDAAKTEKLATFASRVTRTVYALDSADAVILDVAFPPSILNDINAKAAAAKVSPEAWVRGAVDAALK</sequence>
<evidence type="ECO:0000256" key="1">
    <source>
        <dbReference type="SAM" id="SignalP"/>
    </source>
</evidence>
<feature type="chain" id="PRO_5011545247" description="Glutelin" evidence="1">
    <location>
        <begin position="25"/>
        <end position="161"/>
    </location>
</feature>
<accession>A0A1G4QPG0</accession>
<dbReference type="EMBL" id="FMTP01000001">
    <property type="protein sequence ID" value="SCW46347.1"/>
    <property type="molecule type" value="Genomic_DNA"/>
</dbReference>
<keyword evidence="1" id="KW-0732">Signal</keyword>
<evidence type="ECO:0000313" key="3">
    <source>
        <dbReference type="Proteomes" id="UP000198889"/>
    </source>
</evidence>